<dbReference type="SMART" id="SM00360">
    <property type="entry name" value="RRM"/>
    <property type="match status" value="2"/>
</dbReference>
<gene>
    <name evidence="6" type="primary">LOC100200147</name>
</gene>
<proteinExistence type="predicted"/>
<evidence type="ECO:0000313" key="5">
    <source>
        <dbReference type="Proteomes" id="UP001652625"/>
    </source>
</evidence>
<evidence type="ECO:0000256" key="3">
    <source>
        <dbReference type="PROSITE-ProRule" id="PRU00176"/>
    </source>
</evidence>
<evidence type="ECO:0000313" key="6">
    <source>
        <dbReference type="RefSeq" id="XP_065671616.1"/>
    </source>
</evidence>
<keyword evidence="2 3" id="KW-0694">RNA-binding</keyword>
<name>A0ABM4DB77_HYDVU</name>
<keyword evidence="5" id="KW-1185">Reference proteome</keyword>
<dbReference type="RefSeq" id="XP_002164005.2">
    <property type="nucleotide sequence ID" value="XM_002163969.4"/>
</dbReference>
<dbReference type="SUPFAM" id="SSF54928">
    <property type="entry name" value="RNA-binding domain, RBD"/>
    <property type="match status" value="2"/>
</dbReference>
<dbReference type="Gene3D" id="3.30.70.330">
    <property type="match status" value="2"/>
</dbReference>
<dbReference type="PANTHER" id="PTHR48032:SF6">
    <property type="entry name" value="RNA-BINDING (RRM_RBD_RNP MOTIFS) FAMILY PROTEIN"/>
    <property type="match status" value="1"/>
</dbReference>
<reference evidence="6" key="1">
    <citation type="submission" date="2025-08" db="UniProtKB">
        <authorList>
            <consortium name="RefSeq"/>
        </authorList>
    </citation>
    <scope>IDENTIFICATION</scope>
</reference>
<accession>A0ABM4DB77</accession>
<protein>
    <submittedName>
        <fullName evidence="6">RNA-binding protein Musashi homolog 2 isoform X6</fullName>
    </submittedName>
</protein>
<feature type="domain" description="RRM" evidence="4">
    <location>
        <begin position="59"/>
        <end position="140"/>
    </location>
</feature>
<evidence type="ECO:0000256" key="2">
    <source>
        <dbReference type="ARBA" id="ARBA00022884"/>
    </source>
</evidence>
<dbReference type="InterPro" id="IPR012677">
    <property type="entry name" value="Nucleotide-bd_a/b_plait_sf"/>
</dbReference>
<dbReference type="PROSITE" id="PS50102">
    <property type="entry name" value="RRM"/>
    <property type="match status" value="2"/>
</dbReference>
<organism evidence="5 6">
    <name type="scientific">Hydra vulgaris</name>
    <name type="common">Hydra</name>
    <name type="synonym">Hydra attenuata</name>
    <dbReference type="NCBI Taxonomy" id="6087"/>
    <lineage>
        <taxon>Eukaryota</taxon>
        <taxon>Metazoa</taxon>
        <taxon>Cnidaria</taxon>
        <taxon>Hydrozoa</taxon>
        <taxon>Hydroidolina</taxon>
        <taxon>Anthoathecata</taxon>
        <taxon>Aplanulata</taxon>
        <taxon>Hydridae</taxon>
        <taxon>Hydra</taxon>
    </lineage>
</organism>
<dbReference type="GeneID" id="100200147"/>
<dbReference type="PANTHER" id="PTHR48032">
    <property type="entry name" value="RNA-BINDING PROTEIN MUSASHI HOMOLOG RBP6"/>
    <property type="match status" value="1"/>
</dbReference>
<evidence type="ECO:0000259" key="4">
    <source>
        <dbReference type="PROSITE" id="PS50102"/>
    </source>
</evidence>
<sequence length="455" mass="48772">MAGLQQIAPIPNNSIPVMGSIPTVVYQQQPGVVLAGQQFQYTPKKPFAPRERNPNEEQCKIFVGAVGRNTTEESLRAYFGKFGEISDSVIMCNKQTGEPRGFAFVTFKYPDAVQAVIDQCSNGGHTLDGKTPLQVRKYFPKAEYDAEKAAVAASNGVGANGSNSQFQYKGPMKVNPELKVFVGGIGIGTTEDDVRKYFSTFGKVVQVDMPYHHIYKCPKGFAFVGFENSESVHAVTQDRYHQINGKTVEVKGADEQAQHFNKRREAMSSFGRGRGIGVQQQTAIGTVSGFGAFSLPQQQVLVPQNIGGITQYTAVQMPQTQTAGGYVFDPSTNTYYQIPATPIITGTAGGTLVSQQFAQPGITYLSTGAQFQRPGTITADMLSSLTSGQVAAIGGVYSSETSQFGPARSHILAGTHQPMAGNAVDPHVVYSSSTSISAGDVAAISSQRGYHPYGR</sequence>
<dbReference type="InterPro" id="IPR035979">
    <property type="entry name" value="RBD_domain_sf"/>
</dbReference>
<feature type="domain" description="RRM" evidence="4">
    <location>
        <begin position="178"/>
        <end position="255"/>
    </location>
</feature>
<dbReference type="InterPro" id="IPR000504">
    <property type="entry name" value="RRM_dom"/>
</dbReference>
<dbReference type="Proteomes" id="UP001652625">
    <property type="component" value="Chromosome 13"/>
</dbReference>
<keyword evidence="1" id="KW-0677">Repeat</keyword>
<dbReference type="Pfam" id="PF00076">
    <property type="entry name" value="RRM_1"/>
    <property type="match status" value="2"/>
</dbReference>
<dbReference type="RefSeq" id="XP_065671616.1">
    <property type="nucleotide sequence ID" value="XM_065815544.1"/>
</dbReference>
<evidence type="ECO:0000256" key="1">
    <source>
        <dbReference type="ARBA" id="ARBA00022737"/>
    </source>
</evidence>